<evidence type="ECO:0000256" key="4">
    <source>
        <dbReference type="ARBA" id="ARBA00022729"/>
    </source>
</evidence>
<evidence type="ECO:0008006" key="11">
    <source>
        <dbReference type="Google" id="ProtNLM"/>
    </source>
</evidence>
<sequence length="553" mass="59250">MTYGRTGLRLAVAATLLGAAPLAAQPAPQQPSGAAQGISESAGTGTFSRAAQSGVPYTLAPQQPQRSCDALRAGLSGGEVTIVSATSFAATGDIPAYCRLRGVIAPEIQFEVNLPEHWNRRFYMFGNGGYAGEDLDAPARRDTREAALRRGFVVASNNTGHDAEREPLGSFAGNAAKMVDYAFRAVHRTVEEAKRATAAYYGRPPAYSYWDACSTGGRQGLISAQRFPDDFDGILAGAPVSNFVDTMVNYIWNDRALRGSGLTTAKMSTVSQAVMARCDAADGLKDGLLADPRRCDFDPARDVKQCAAGQDGDDCLTTPQARAISAINSGIRLPDGKPYFHGFPVGSEASGPSLPGGSDVAGGWTRWIIPLPGQPSRQFEYAMTFMQNMAFGKPRPDFDPASFDFARDPERMSAARSLINATDPDLSGFRRRGGKLIMYHGWADTALTPLMSVEYYEKARAKNGDATPDFFRLFMVPGMFHCRGGFGTDSFDAMTSLVEWVESGKAPDSIPAAQRAGDRVARTRPLCPYPQVATYDGKGNPDEAASFACRDPG</sequence>
<proteinExistence type="inferred from homology"/>
<dbReference type="Proteomes" id="UP000185494">
    <property type="component" value="Chromosome 1"/>
</dbReference>
<dbReference type="PANTHER" id="PTHR33938">
    <property type="entry name" value="FERULOYL ESTERASE B-RELATED"/>
    <property type="match status" value="1"/>
</dbReference>
<dbReference type="KEGG" id="rgi:RGI145_06155"/>
<keyword evidence="2" id="KW-0719">Serine esterase</keyword>
<protein>
    <recommendedName>
        <fullName evidence="11">Feruloyl esterase</fullName>
    </recommendedName>
</protein>
<dbReference type="InterPro" id="IPR011118">
    <property type="entry name" value="Tannase/feruloyl_esterase"/>
</dbReference>
<dbReference type="InterPro" id="IPR029058">
    <property type="entry name" value="AB_hydrolase_fold"/>
</dbReference>
<accession>A0A1L7AD75</accession>
<evidence type="ECO:0000256" key="6">
    <source>
        <dbReference type="ARBA" id="ARBA00022837"/>
    </source>
</evidence>
<comment type="similarity">
    <text evidence="1">Belongs to the tannase family.</text>
</comment>
<keyword evidence="6" id="KW-0106">Calcium</keyword>
<organism evidence="9 10">
    <name type="scientific">Roseomonas gilardii</name>
    <dbReference type="NCBI Taxonomy" id="257708"/>
    <lineage>
        <taxon>Bacteria</taxon>
        <taxon>Pseudomonadati</taxon>
        <taxon>Pseudomonadota</taxon>
        <taxon>Alphaproteobacteria</taxon>
        <taxon>Acetobacterales</taxon>
        <taxon>Roseomonadaceae</taxon>
        <taxon>Roseomonas</taxon>
    </lineage>
</organism>
<dbReference type="eggNOG" id="COG1506">
    <property type="taxonomic scope" value="Bacteria"/>
</dbReference>
<evidence type="ECO:0000256" key="8">
    <source>
        <dbReference type="SAM" id="SignalP"/>
    </source>
</evidence>
<keyword evidence="4 8" id="KW-0732">Signal</keyword>
<evidence type="ECO:0000313" key="10">
    <source>
        <dbReference type="Proteomes" id="UP000185494"/>
    </source>
</evidence>
<keyword evidence="3" id="KW-0479">Metal-binding</keyword>
<evidence type="ECO:0000256" key="7">
    <source>
        <dbReference type="ARBA" id="ARBA00023157"/>
    </source>
</evidence>
<dbReference type="PANTHER" id="PTHR33938:SF15">
    <property type="entry name" value="FERULOYL ESTERASE B-RELATED"/>
    <property type="match status" value="1"/>
</dbReference>
<evidence type="ECO:0000256" key="2">
    <source>
        <dbReference type="ARBA" id="ARBA00022487"/>
    </source>
</evidence>
<feature type="signal peptide" evidence="8">
    <location>
        <begin position="1"/>
        <end position="24"/>
    </location>
</feature>
<evidence type="ECO:0000256" key="1">
    <source>
        <dbReference type="ARBA" id="ARBA00006249"/>
    </source>
</evidence>
<dbReference type="GO" id="GO:0052689">
    <property type="term" value="F:carboxylic ester hydrolase activity"/>
    <property type="evidence" value="ECO:0007669"/>
    <property type="project" value="UniProtKB-KW"/>
</dbReference>
<dbReference type="STRING" id="257708.RGI145_06155"/>
<evidence type="ECO:0000256" key="5">
    <source>
        <dbReference type="ARBA" id="ARBA00022801"/>
    </source>
</evidence>
<keyword evidence="7" id="KW-1015">Disulfide bond</keyword>
<reference evidence="9 10" key="1">
    <citation type="submission" date="2016-05" db="EMBL/GenBank/DDBJ databases">
        <title>Complete Genome and Methylome Analysis of Psychrotrophic Bacterial Isolates from Antarctic Lake Untersee.</title>
        <authorList>
            <person name="Fomenkov A."/>
            <person name="Akimov V.N."/>
            <person name="Vasilyeva L.V."/>
            <person name="Andersen D."/>
            <person name="Vincze T."/>
            <person name="Roberts R.J."/>
        </authorList>
    </citation>
    <scope>NUCLEOTIDE SEQUENCE [LARGE SCALE GENOMIC DNA]</scope>
    <source>
        <strain evidence="9 10">U14-5</strain>
    </source>
</reference>
<dbReference type="RefSeq" id="WP_075797679.1">
    <property type="nucleotide sequence ID" value="NZ_CP015583.1"/>
</dbReference>
<dbReference type="AlphaFoldDB" id="A0A1L7AD75"/>
<keyword evidence="5" id="KW-0378">Hydrolase</keyword>
<feature type="chain" id="PRO_5013041152" description="Feruloyl esterase" evidence="8">
    <location>
        <begin position="25"/>
        <end position="553"/>
    </location>
</feature>
<gene>
    <name evidence="9" type="ORF">RGI145_06155</name>
</gene>
<name>A0A1L7AD75_9PROT</name>
<dbReference type="Pfam" id="PF07519">
    <property type="entry name" value="Tannase"/>
    <property type="match status" value="1"/>
</dbReference>
<evidence type="ECO:0000256" key="3">
    <source>
        <dbReference type="ARBA" id="ARBA00022723"/>
    </source>
</evidence>
<evidence type="ECO:0000313" key="9">
    <source>
        <dbReference type="EMBL" id="APT56748.1"/>
    </source>
</evidence>
<dbReference type="EMBL" id="CP015583">
    <property type="protein sequence ID" value="APT56748.1"/>
    <property type="molecule type" value="Genomic_DNA"/>
</dbReference>
<dbReference type="GO" id="GO:0046872">
    <property type="term" value="F:metal ion binding"/>
    <property type="evidence" value="ECO:0007669"/>
    <property type="project" value="UniProtKB-KW"/>
</dbReference>
<dbReference type="SUPFAM" id="SSF53474">
    <property type="entry name" value="alpha/beta-Hydrolases"/>
    <property type="match status" value="1"/>
</dbReference>